<organism evidence="1 2">
    <name type="scientific">Mesorhizobium qingshengii</name>
    <dbReference type="NCBI Taxonomy" id="1165689"/>
    <lineage>
        <taxon>Bacteria</taxon>
        <taxon>Pseudomonadati</taxon>
        <taxon>Pseudomonadota</taxon>
        <taxon>Alphaproteobacteria</taxon>
        <taxon>Hyphomicrobiales</taxon>
        <taxon>Phyllobacteriaceae</taxon>
        <taxon>Mesorhizobium</taxon>
    </lineage>
</organism>
<dbReference type="EMBL" id="FMXM01000009">
    <property type="protein sequence ID" value="SDA80325.1"/>
    <property type="molecule type" value="Genomic_DNA"/>
</dbReference>
<reference evidence="1 2" key="1">
    <citation type="submission" date="2016-10" db="EMBL/GenBank/DDBJ databases">
        <authorList>
            <person name="de Groot N.N."/>
        </authorList>
    </citation>
    <scope>NUCLEOTIDE SEQUENCE [LARGE SCALE GENOMIC DNA]</scope>
    <source>
        <strain evidence="1 2">CGMCC 1.12097</strain>
    </source>
</reference>
<evidence type="ECO:0008006" key="3">
    <source>
        <dbReference type="Google" id="ProtNLM"/>
    </source>
</evidence>
<protein>
    <recommendedName>
        <fullName evidence="3">PilZ domain-containing protein</fullName>
    </recommendedName>
</protein>
<accession>A0A1G5YEH4</accession>
<dbReference type="Proteomes" id="UP000198588">
    <property type="component" value="Unassembled WGS sequence"/>
</dbReference>
<proteinExistence type="predicted"/>
<dbReference type="AlphaFoldDB" id="A0A1G5YEH4"/>
<dbReference type="SUPFAM" id="SSF141371">
    <property type="entry name" value="PilZ domain-like"/>
    <property type="match status" value="1"/>
</dbReference>
<name>A0A1G5YEH4_9HYPH</name>
<gene>
    <name evidence="1" type="ORF">SAMN02927914_03126</name>
</gene>
<evidence type="ECO:0000313" key="1">
    <source>
        <dbReference type="EMBL" id="SDA80325.1"/>
    </source>
</evidence>
<sequence length="154" mass="17701">MLPKWVLRNTWTSKSFGEKPVKYSESTKEKRRWVRRDVNFPVRLIFPTHGLREVQSANFRMLDLSEGGAALYVGGFSGSPDYFYLQFGDEKSELVSCYLVQRTQHTLSCRFSNPLPTAQIDAIITQKEMDLTIESLFSETREDLVNDFLGSFAS</sequence>
<evidence type="ECO:0000313" key="2">
    <source>
        <dbReference type="Proteomes" id="UP000198588"/>
    </source>
</evidence>